<dbReference type="Proteomes" id="UP000297496">
    <property type="component" value="Unassembled WGS sequence"/>
</dbReference>
<keyword evidence="2" id="KW-1185">Reference proteome</keyword>
<dbReference type="OrthoDB" id="9909904at2"/>
<name>A0A4Z1BSF3_9ACTN</name>
<protein>
    <submittedName>
        <fullName evidence="1">Uncharacterized protein</fullName>
    </submittedName>
</protein>
<organism evidence="1 2">
    <name type="scientific">Nocardioides eburneiflavus</name>
    <dbReference type="NCBI Taxonomy" id="2518372"/>
    <lineage>
        <taxon>Bacteria</taxon>
        <taxon>Bacillati</taxon>
        <taxon>Actinomycetota</taxon>
        <taxon>Actinomycetes</taxon>
        <taxon>Propionibacteriales</taxon>
        <taxon>Nocardioidaceae</taxon>
        <taxon>Nocardioides</taxon>
    </lineage>
</organism>
<dbReference type="RefSeq" id="WP_135838758.1">
    <property type="nucleotide sequence ID" value="NZ_SRRO01000001.1"/>
</dbReference>
<dbReference type="AlphaFoldDB" id="A0A4Z1BSF3"/>
<comment type="caution">
    <text evidence="1">The sequence shown here is derived from an EMBL/GenBank/DDBJ whole genome shotgun (WGS) entry which is preliminary data.</text>
</comment>
<dbReference type="EMBL" id="SRRO01000001">
    <property type="protein sequence ID" value="TGN64231.1"/>
    <property type="molecule type" value="Genomic_DNA"/>
</dbReference>
<reference evidence="1 2" key="1">
    <citation type="submission" date="2019-04" db="EMBL/GenBank/DDBJ databases">
        <title>Three New Species of Nocardioides, Nocardioides euryhalodurans sp. nov., Nocardioides seonyuensis sp. nov. and Nocardioides eburneoflavus sp. nov. Isolated from Soil.</title>
        <authorList>
            <person name="Roh S.G."/>
            <person name="Lee C."/>
            <person name="Kim M.-K."/>
            <person name="Kim S.B."/>
        </authorList>
    </citation>
    <scope>NUCLEOTIDE SEQUENCE [LARGE SCALE GENOMIC DNA]</scope>
    <source>
        <strain evidence="1 2">MMS17-SY213</strain>
    </source>
</reference>
<evidence type="ECO:0000313" key="2">
    <source>
        <dbReference type="Proteomes" id="UP000297496"/>
    </source>
</evidence>
<gene>
    <name evidence="1" type="ORF">EXE59_09895</name>
</gene>
<evidence type="ECO:0000313" key="1">
    <source>
        <dbReference type="EMBL" id="TGN64231.1"/>
    </source>
</evidence>
<sequence>MKTHADSQIDTAELTRLTLAALTTPDYRAQHRLVQACAISTQEVLARWTWQSPEGEVHRVALVRMLDGEPMGFDNSYTDKDDAISVWTHIYEGAVADGTAKAPQVASDSA</sequence>
<proteinExistence type="predicted"/>
<accession>A0A4Z1BSF3</accession>